<dbReference type="AlphaFoldDB" id="A0AA42Q0E2"/>
<feature type="transmembrane region" description="Helical" evidence="1">
    <location>
        <begin position="65"/>
        <end position="84"/>
    </location>
</feature>
<reference evidence="2" key="1">
    <citation type="submission" date="2022-09" db="EMBL/GenBank/DDBJ databases">
        <title>Intensive care unit water sources are persistently colonized with multi-drug resistant bacteria and are the site of extensive horizontal gene transfer of antibiotic resistance genes.</title>
        <authorList>
            <person name="Diorio-Toth L."/>
        </authorList>
    </citation>
    <scope>NUCLEOTIDE SEQUENCE</scope>
    <source>
        <strain evidence="2">GD03832</strain>
    </source>
</reference>
<sequence>MLKPSVNKRFQLLFSSQAAMQILLPPLMLISGMGFALSAITHLAAFAGQIDVLETHLPQDVLETFTSAMTIGIFAVWMPAALIAQRINNGNRLQFSWKKVLAGCPSWMRNTAYAVFIYAFANFFLGIAGGMAEQQHGLRVFSGHWMIFYGMAFCIFFSSWNLPAMLKIRHCPAGHKVGHGDNFCPVCGLPADQDSPNP</sequence>
<proteinExistence type="predicted"/>
<name>A0AA42Q0E2_9BURK</name>
<evidence type="ECO:0000256" key="1">
    <source>
        <dbReference type="SAM" id="Phobius"/>
    </source>
</evidence>
<keyword evidence="1" id="KW-1133">Transmembrane helix</keyword>
<evidence type="ECO:0000313" key="3">
    <source>
        <dbReference type="Proteomes" id="UP001161065"/>
    </source>
</evidence>
<accession>A0AA42Q0E2</accession>
<dbReference type="RefSeq" id="WP_223305666.1">
    <property type="nucleotide sequence ID" value="NZ_JAOCAU010000024.1"/>
</dbReference>
<organism evidence="2 3">
    <name type="scientific">Comamonas thiooxydans</name>
    <dbReference type="NCBI Taxonomy" id="363952"/>
    <lineage>
        <taxon>Bacteria</taxon>
        <taxon>Pseudomonadati</taxon>
        <taxon>Pseudomonadota</taxon>
        <taxon>Betaproteobacteria</taxon>
        <taxon>Burkholderiales</taxon>
        <taxon>Comamonadaceae</taxon>
        <taxon>Comamonas</taxon>
    </lineage>
</organism>
<feature type="transmembrane region" description="Helical" evidence="1">
    <location>
        <begin position="112"/>
        <end position="132"/>
    </location>
</feature>
<protein>
    <submittedName>
        <fullName evidence="2">Uncharacterized protein</fullName>
    </submittedName>
</protein>
<keyword evidence="1" id="KW-0472">Membrane</keyword>
<dbReference type="Proteomes" id="UP001161065">
    <property type="component" value="Unassembled WGS sequence"/>
</dbReference>
<dbReference type="EMBL" id="JAOCEK010000008">
    <property type="protein sequence ID" value="MDH1334910.1"/>
    <property type="molecule type" value="Genomic_DNA"/>
</dbReference>
<feature type="transmembrane region" description="Helical" evidence="1">
    <location>
        <begin position="21"/>
        <end position="45"/>
    </location>
</feature>
<keyword evidence="1" id="KW-0812">Transmembrane</keyword>
<gene>
    <name evidence="2" type="ORF">N5D63_12270</name>
</gene>
<comment type="caution">
    <text evidence="2">The sequence shown here is derived from an EMBL/GenBank/DDBJ whole genome shotgun (WGS) entry which is preliminary data.</text>
</comment>
<evidence type="ECO:0000313" key="2">
    <source>
        <dbReference type="EMBL" id="MDH1334910.1"/>
    </source>
</evidence>
<feature type="transmembrane region" description="Helical" evidence="1">
    <location>
        <begin position="144"/>
        <end position="162"/>
    </location>
</feature>